<sequence length="175" mass="19172">MMKLKTVSLLSLLMLGGVMLSCNSNDDVSCPEDFTGELTASEGTLVGDWSLSAIVAEEEVDLTDDEEDNPSTDIYAQQSDCQNDASYTFGTDRSFTFQQGNNAEECSNKGKVEGSWKLEGEQLSQVYYCSLQTANIDVDAENNSISFTNTVKITDVSGKVVETTITYTYTKQLEN</sequence>
<feature type="signal peptide" evidence="1">
    <location>
        <begin position="1"/>
        <end position="24"/>
    </location>
</feature>
<name>A0ABY3YPR5_9FLAO</name>
<dbReference type="RefSeq" id="WP_242938201.1">
    <property type="nucleotide sequence ID" value="NZ_CP094326.1"/>
</dbReference>
<dbReference type="Pfam" id="PF16395">
    <property type="entry name" value="DUF5004"/>
    <property type="match status" value="1"/>
</dbReference>
<reference evidence="2 3" key="1">
    <citation type="journal article" date="2018" name="Int. J. Syst. Evol. Microbiol.">
        <title>Zhouia spongiae sp. nov., isolated from a marine sponge.</title>
        <authorList>
            <person name="Zhuang L."/>
            <person name="Lin B."/>
            <person name="Qin F."/>
            <person name="Luo L."/>
        </authorList>
    </citation>
    <scope>NUCLEOTIDE SEQUENCE [LARGE SCALE GENOMIC DNA]</scope>
    <source>
        <strain evidence="2 3">HN-Y44</strain>
    </source>
</reference>
<dbReference type="Proteomes" id="UP000829476">
    <property type="component" value="Chromosome"/>
</dbReference>
<evidence type="ECO:0000256" key="1">
    <source>
        <dbReference type="SAM" id="SignalP"/>
    </source>
</evidence>
<keyword evidence="3" id="KW-1185">Reference proteome</keyword>
<feature type="chain" id="PRO_5046879266" evidence="1">
    <location>
        <begin position="25"/>
        <end position="175"/>
    </location>
</feature>
<evidence type="ECO:0000313" key="2">
    <source>
        <dbReference type="EMBL" id="UNY99830.1"/>
    </source>
</evidence>
<accession>A0ABY3YPR5</accession>
<dbReference type="InterPro" id="IPR032168">
    <property type="entry name" value="DUF5004"/>
</dbReference>
<dbReference type="PROSITE" id="PS51257">
    <property type="entry name" value="PROKAR_LIPOPROTEIN"/>
    <property type="match status" value="1"/>
</dbReference>
<evidence type="ECO:0000313" key="3">
    <source>
        <dbReference type="Proteomes" id="UP000829476"/>
    </source>
</evidence>
<gene>
    <name evidence="2" type="ORF">MQE36_05650</name>
</gene>
<dbReference type="EMBL" id="CP094326">
    <property type="protein sequence ID" value="UNY99830.1"/>
    <property type="molecule type" value="Genomic_DNA"/>
</dbReference>
<protein>
    <submittedName>
        <fullName evidence="2">DUF5004 domain-containing protein</fullName>
    </submittedName>
</protein>
<organism evidence="2 3">
    <name type="scientific">Zhouia spongiae</name>
    <dbReference type="NCBI Taxonomy" id="2202721"/>
    <lineage>
        <taxon>Bacteria</taxon>
        <taxon>Pseudomonadati</taxon>
        <taxon>Bacteroidota</taxon>
        <taxon>Flavobacteriia</taxon>
        <taxon>Flavobacteriales</taxon>
        <taxon>Flavobacteriaceae</taxon>
        <taxon>Zhouia</taxon>
    </lineage>
</organism>
<proteinExistence type="predicted"/>
<keyword evidence="1" id="KW-0732">Signal</keyword>